<sequence length="391" mass="42610">MSETRDAGVRDVPVLLFVRGFVLLSIAMTLVVGLHWYLGLRLIDDAQVPQPFATGAWTLLWTFLLSLFGGFLGGRFLPRPIAKVAQWFGFVWMGAFGLLVVATGVSDLAFWAVSKTTTLDSQWPVWRAVGVMALVIPALAWGFWISRRPETKRITVDIPGLDKSLDGYRIAQISDVHIGETLDRTFAQLVTDQVNALNADAVVVTGDMIDGSVNKLRDEVAPLGGLRGKHGVFYVTGNHEYYHGGSAWEAEARRLGFNVLHNEHRVVGDGKLVIGGVTDVEGRRFSEAHASDVNAAFANAPAGVPRVLLCHQPRFASAAKDSKVSLMLSGHTHGGQIFPFMFFVKLQQPVIGGFEVIDGVPTYTSNGTGYWGPPFRIGPRGEVTEITLRAV</sequence>
<dbReference type="PANTHER" id="PTHR31302:SF31">
    <property type="entry name" value="PHOSPHODIESTERASE YAEI"/>
    <property type="match status" value="1"/>
</dbReference>
<dbReference type="InterPro" id="IPR051158">
    <property type="entry name" value="Metallophosphoesterase_sf"/>
</dbReference>
<reference evidence="5 6" key="1">
    <citation type="submission" date="2017-08" db="EMBL/GenBank/DDBJ databases">
        <title>Infants hospitalized years apart are colonized by the same room-sourced microbial strains.</title>
        <authorList>
            <person name="Brooks B."/>
            <person name="Olm M.R."/>
            <person name="Firek B.A."/>
            <person name="Baker R."/>
            <person name="Thomas B.C."/>
            <person name="Morowitz M.J."/>
            <person name="Banfield J.F."/>
        </authorList>
    </citation>
    <scope>NUCLEOTIDE SEQUENCE [LARGE SCALE GENOMIC DNA]</scope>
    <source>
        <strain evidence="5">S2_003_000_R2_14</strain>
    </source>
</reference>
<proteinExistence type="predicted"/>
<evidence type="ECO:0000256" key="2">
    <source>
        <dbReference type="ARBA" id="ARBA00022801"/>
    </source>
</evidence>
<keyword evidence="2" id="KW-0378">Hydrolase</keyword>
<comment type="caution">
    <text evidence="5">The sequence shown here is derived from an EMBL/GenBank/DDBJ whole genome shotgun (WGS) entry which is preliminary data.</text>
</comment>
<evidence type="ECO:0000256" key="3">
    <source>
        <dbReference type="SAM" id="Phobius"/>
    </source>
</evidence>
<dbReference type="CDD" id="cd07385">
    <property type="entry name" value="MPP_YkuE_C"/>
    <property type="match status" value="1"/>
</dbReference>
<protein>
    <submittedName>
        <fullName evidence="5">Metallophosphoesterase</fullName>
    </submittedName>
</protein>
<dbReference type="GO" id="GO:0046872">
    <property type="term" value="F:metal ion binding"/>
    <property type="evidence" value="ECO:0007669"/>
    <property type="project" value="UniProtKB-KW"/>
</dbReference>
<keyword evidence="3" id="KW-0472">Membrane</keyword>
<feature type="transmembrane region" description="Helical" evidence="3">
    <location>
        <begin position="12"/>
        <end position="38"/>
    </location>
</feature>
<dbReference type="GO" id="GO:0016020">
    <property type="term" value="C:membrane"/>
    <property type="evidence" value="ECO:0007669"/>
    <property type="project" value="GOC"/>
</dbReference>
<keyword evidence="3" id="KW-1133">Transmembrane helix</keyword>
<feature type="transmembrane region" description="Helical" evidence="3">
    <location>
        <begin position="89"/>
        <end position="113"/>
    </location>
</feature>
<dbReference type="InterPro" id="IPR004843">
    <property type="entry name" value="Calcineurin-like_PHP"/>
</dbReference>
<evidence type="ECO:0000259" key="4">
    <source>
        <dbReference type="Pfam" id="PF00149"/>
    </source>
</evidence>
<feature type="transmembrane region" description="Helical" evidence="3">
    <location>
        <begin position="58"/>
        <end position="77"/>
    </location>
</feature>
<evidence type="ECO:0000256" key="1">
    <source>
        <dbReference type="ARBA" id="ARBA00022723"/>
    </source>
</evidence>
<name>A0A2W5T4A1_9BACT</name>
<feature type="transmembrane region" description="Helical" evidence="3">
    <location>
        <begin position="125"/>
        <end position="145"/>
    </location>
</feature>
<keyword evidence="3" id="KW-0812">Transmembrane</keyword>
<dbReference type="GO" id="GO:0009245">
    <property type="term" value="P:lipid A biosynthetic process"/>
    <property type="evidence" value="ECO:0007669"/>
    <property type="project" value="TreeGrafter"/>
</dbReference>
<gene>
    <name evidence="5" type="ORF">DI536_29345</name>
</gene>
<feature type="domain" description="Calcineurin-like phosphoesterase" evidence="4">
    <location>
        <begin position="169"/>
        <end position="334"/>
    </location>
</feature>
<dbReference type="Gene3D" id="3.60.21.10">
    <property type="match status" value="1"/>
</dbReference>
<dbReference type="PANTHER" id="PTHR31302">
    <property type="entry name" value="TRANSMEMBRANE PROTEIN WITH METALLOPHOSPHOESTERASE DOMAIN-RELATED"/>
    <property type="match status" value="1"/>
</dbReference>
<dbReference type="AlphaFoldDB" id="A0A2W5T4A1"/>
<evidence type="ECO:0000313" key="5">
    <source>
        <dbReference type="EMBL" id="PZR06976.1"/>
    </source>
</evidence>
<keyword evidence="1" id="KW-0479">Metal-binding</keyword>
<dbReference type="Proteomes" id="UP000249061">
    <property type="component" value="Unassembled WGS sequence"/>
</dbReference>
<dbReference type="InterPro" id="IPR029052">
    <property type="entry name" value="Metallo-depent_PP-like"/>
</dbReference>
<dbReference type="SUPFAM" id="SSF56300">
    <property type="entry name" value="Metallo-dependent phosphatases"/>
    <property type="match status" value="1"/>
</dbReference>
<dbReference type="Pfam" id="PF00149">
    <property type="entry name" value="Metallophos"/>
    <property type="match status" value="1"/>
</dbReference>
<dbReference type="EMBL" id="QFQP01000035">
    <property type="protein sequence ID" value="PZR06976.1"/>
    <property type="molecule type" value="Genomic_DNA"/>
</dbReference>
<accession>A0A2W5T4A1</accession>
<evidence type="ECO:0000313" key="6">
    <source>
        <dbReference type="Proteomes" id="UP000249061"/>
    </source>
</evidence>
<dbReference type="GO" id="GO:0008758">
    <property type="term" value="F:UDP-2,3-diacylglucosamine hydrolase activity"/>
    <property type="evidence" value="ECO:0007669"/>
    <property type="project" value="TreeGrafter"/>
</dbReference>
<organism evidence="5 6">
    <name type="scientific">Archangium gephyra</name>
    <dbReference type="NCBI Taxonomy" id="48"/>
    <lineage>
        <taxon>Bacteria</taxon>
        <taxon>Pseudomonadati</taxon>
        <taxon>Myxococcota</taxon>
        <taxon>Myxococcia</taxon>
        <taxon>Myxococcales</taxon>
        <taxon>Cystobacterineae</taxon>
        <taxon>Archangiaceae</taxon>
        <taxon>Archangium</taxon>
    </lineage>
</organism>